<proteinExistence type="predicted"/>
<dbReference type="AlphaFoldDB" id="A0A1G9USS8"/>
<name>A0A1G9USS8_9EURY</name>
<dbReference type="RefSeq" id="WP_089697581.1">
    <property type="nucleotide sequence ID" value="NZ_FNHL01000002.1"/>
</dbReference>
<organism evidence="1 2">
    <name type="scientific">Halogranum gelatinilyticum</name>
    <dbReference type="NCBI Taxonomy" id="660521"/>
    <lineage>
        <taxon>Archaea</taxon>
        <taxon>Methanobacteriati</taxon>
        <taxon>Methanobacteriota</taxon>
        <taxon>Stenosarchaea group</taxon>
        <taxon>Halobacteria</taxon>
        <taxon>Halobacteriales</taxon>
        <taxon>Haloferacaceae</taxon>
    </lineage>
</organism>
<protein>
    <submittedName>
        <fullName evidence="1">Uncharacterized protein</fullName>
    </submittedName>
</protein>
<dbReference type="InterPro" id="IPR045396">
    <property type="entry name" value="DUF6517"/>
</dbReference>
<dbReference type="Pfam" id="PF20127">
    <property type="entry name" value="DUF6517"/>
    <property type="match status" value="1"/>
</dbReference>
<gene>
    <name evidence="1" type="ORF">SAMN04487949_2309</name>
</gene>
<reference evidence="2" key="1">
    <citation type="submission" date="2016-10" db="EMBL/GenBank/DDBJ databases">
        <authorList>
            <person name="Varghese N."/>
            <person name="Submissions S."/>
        </authorList>
    </citation>
    <scope>NUCLEOTIDE SEQUENCE [LARGE SCALE GENOMIC DNA]</scope>
    <source>
        <strain evidence="2">CGMCC 1.10119</strain>
    </source>
</reference>
<dbReference type="Proteomes" id="UP000199451">
    <property type="component" value="Unassembled WGS sequence"/>
</dbReference>
<evidence type="ECO:0000313" key="1">
    <source>
        <dbReference type="EMBL" id="SDM62625.1"/>
    </source>
</evidence>
<dbReference type="EMBL" id="FNHL01000002">
    <property type="protein sequence ID" value="SDM62625.1"/>
    <property type="molecule type" value="Genomic_DNA"/>
</dbReference>
<keyword evidence="2" id="KW-1185">Reference proteome</keyword>
<sequence>MDGQFPSLPATLDDEWTLYERTSGVVFSLPNAEISEHTLVYEDATLRGDICTATDGALDRVWRFFFATRLTVSPPPPPGVGTASWYPTVASEARDAFADDLRERGFRNVERHRGQRMRTRGGKRARLTKFTADYPVARDGDETEETSLPTEGFLAIWADGREFRLAGGAHPTSFDGALDAAERDALGVHPSGYRNELLELIREVE</sequence>
<accession>A0A1G9USS8</accession>
<evidence type="ECO:0000313" key="2">
    <source>
        <dbReference type="Proteomes" id="UP000199451"/>
    </source>
</evidence>
<dbReference type="OrthoDB" id="300230at2157"/>